<accession>Q4DZB2</accession>
<name>Q4DZB2_TRYCC</name>
<dbReference type="KEGG" id="tcr:506763.370"/>
<gene>
    <name evidence="2" type="ORF">Tc00.1047053506763.370</name>
</gene>
<dbReference type="RefSeq" id="XP_819731.1">
    <property type="nucleotide sequence ID" value="XM_814638.1"/>
</dbReference>
<dbReference type="EMBL" id="AAHK01000080">
    <property type="protein sequence ID" value="EAN97880.1"/>
    <property type="molecule type" value="Genomic_DNA"/>
</dbReference>
<dbReference type="InParanoid" id="Q4DZB2"/>
<sequence>MSSRSHTDNVIGYACVSCVCTFHSHRFLCMCVSENLTNTQAMPYDHMMPPTSATNTRRPVCIGNTTNFKHKNGADTAHAYGERDPLKWMFFYWTSNAECRPRRRKHSHLAAQRGPHRNSMECYHGGSSRGKQKQRTGTSSSNSVITGIRRCVLPAVRLTASIPATERSFLRSVGASWPDPLLLWRRMLLRSSRVYILRWCAAAGLNALRNGDGSPWQSLFSICR</sequence>
<dbReference type="Proteomes" id="UP000002296">
    <property type="component" value="Unassembled WGS sequence"/>
</dbReference>
<dbReference type="PaxDb" id="353153-Q4DZB2"/>
<evidence type="ECO:0000313" key="3">
    <source>
        <dbReference type="Proteomes" id="UP000002296"/>
    </source>
</evidence>
<comment type="caution">
    <text evidence="2">The sequence shown here is derived from an EMBL/GenBank/DDBJ whole genome shotgun (WGS) entry which is preliminary data.</text>
</comment>
<dbReference type="AlphaFoldDB" id="Q4DZB2"/>
<evidence type="ECO:0000256" key="1">
    <source>
        <dbReference type="SAM" id="MobiDB-lite"/>
    </source>
</evidence>
<evidence type="ECO:0000313" key="2">
    <source>
        <dbReference type="EMBL" id="EAN97880.1"/>
    </source>
</evidence>
<proteinExistence type="predicted"/>
<dbReference type="GeneID" id="3552234"/>
<reference evidence="2 3" key="1">
    <citation type="journal article" date="2005" name="Science">
        <title>The genome sequence of Trypanosoma cruzi, etiologic agent of Chagas disease.</title>
        <authorList>
            <person name="El-Sayed N.M."/>
            <person name="Myler P.J."/>
            <person name="Bartholomeu D.C."/>
            <person name="Nilsson D."/>
            <person name="Aggarwal G."/>
            <person name="Tran A.N."/>
            <person name="Ghedin E."/>
            <person name="Worthey E.A."/>
            <person name="Delcher A.L."/>
            <person name="Blandin G."/>
            <person name="Westenberger S.J."/>
            <person name="Caler E."/>
            <person name="Cerqueira G.C."/>
            <person name="Branche C."/>
            <person name="Haas B."/>
            <person name="Anupama A."/>
            <person name="Arner E."/>
            <person name="Aslund L."/>
            <person name="Attipoe P."/>
            <person name="Bontempi E."/>
            <person name="Bringaud F."/>
            <person name="Burton P."/>
            <person name="Cadag E."/>
            <person name="Campbell D.A."/>
            <person name="Carrington M."/>
            <person name="Crabtree J."/>
            <person name="Darban H."/>
            <person name="da Silveira J.F."/>
            <person name="de Jong P."/>
            <person name="Edwards K."/>
            <person name="Englund P.T."/>
            <person name="Fazelina G."/>
            <person name="Feldblyum T."/>
            <person name="Ferella M."/>
            <person name="Frasch A.C."/>
            <person name="Gull K."/>
            <person name="Horn D."/>
            <person name="Hou L."/>
            <person name="Huang Y."/>
            <person name="Kindlund E."/>
            <person name="Klingbeil M."/>
            <person name="Kluge S."/>
            <person name="Koo H."/>
            <person name="Lacerda D."/>
            <person name="Levin M.J."/>
            <person name="Lorenzi H."/>
            <person name="Louie T."/>
            <person name="Machado C.R."/>
            <person name="McCulloch R."/>
            <person name="McKenna A."/>
            <person name="Mizuno Y."/>
            <person name="Mottram J.C."/>
            <person name="Nelson S."/>
            <person name="Ochaya S."/>
            <person name="Osoegawa K."/>
            <person name="Pai G."/>
            <person name="Parsons M."/>
            <person name="Pentony M."/>
            <person name="Pettersson U."/>
            <person name="Pop M."/>
            <person name="Ramirez J.L."/>
            <person name="Rinta J."/>
            <person name="Robertson L."/>
            <person name="Salzberg S.L."/>
            <person name="Sanchez D.O."/>
            <person name="Seyler A."/>
            <person name="Sharma R."/>
            <person name="Shetty J."/>
            <person name="Simpson A.J."/>
            <person name="Sisk E."/>
            <person name="Tammi M.T."/>
            <person name="Tarleton R."/>
            <person name="Teixeira S."/>
            <person name="Van Aken S."/>
            <person name="Vogt C."/>
            <person name="Ward P.N."/>
            <person name="Wickstead B."/>
            <person name="Wortman J."/>
            <person name="White O."/>
            <person name="Fraser C.M."/>
            <person name="Stuart K.D."/>
            <person name="Andersson B."/>
        </authorList>
    </citation>
    <scope>NUCLEOTIDE SEQUENCE [LARGE SCALE GENOMIC DNA]</scope>
    <source>
        <strain evidence="2 3">CL Brener</strain>
    </source>
</reference>
<protein>
    <submittedName>
        <fullName evidence="2">Uncharacterized protein</fullName>
    </submittedName>
</protein>
<feature type="region of interest" description="Disordered" evidence="1">
    <location>
        <begin position="104"/>
        <end position="143"/>
    </location>
</feature>
<keyword evidence="3" id="KW-1185">Reference proteome</keyword>
<organism evidence="2 3">
    <name type="scientific">Trypanosoma cruzi (strain CL Brener)</name>
    <dbReference type="NCBI Taxonomy" id="353153"/>
    <lineage>
        <taxon>Eukaryota</taxon>
        <taxon>Discoba</taxon>
        <taxon>Euglenozoa</taxon>
        <taxon>Kinetoplastea</taxon>
        <taxon>Metakinetoplastina</taxon>
        <taxon>Trypanosomatida</taxon>
        <taxon>Trypanosomatidae</taxon>
        <taxon>Trypanosoma</taxon>
        <taxon>Schizotrypanum</taxon>
    </lineage>
</organism>